<dbReference type="SUPFAM" id="SSF52833">
    <property type="entry name" value="Thioredoxin-like"/>
    <property type="match status" value="1"/>
</dbReference>
<dbReference type="InterPro" id="IPR002109">
    <property type="entry name" value="Glutaredoxin"/>
</dbReference>
<proteinExistence type="predicted"/>
<dbReference type="InterPro" id="IPR036249">
    <property type="entry name" value="Thioredoxin-like_sf"/>
</dbReference>
<dbReference type="InterPro" id="IPR051548">
    <property type="entry name" value="Grx-like_ET"/>
</dbReference>
<protein>
    <submittedName>
        <fullName evidence="2">NrdH-redoxin</fullName>
    </submittedName>
</protein>
<keyword evidence="3" id="KW-1185">Reference proteome</keyword>
<dbReference type="Proteomes" id="UP000677016">
    <property type="component" value="Unassembled WGS sequence"/>
</dbReference>
<dbReference type="GO" id="GO:0045454">
    <property type="term" value="P:cell redox homeostasis"/>
    <property type="evidence" value="ECO:0007669"/>
    <property type="project" value="TreeGrafter"/>
</dbReference>
<dbReference type="GO" id="GO:0009055">
    <property type="term" value="F:electron transfer activity"/>
    <property type="evidence" value="ECO:0007669"/>
    <property type="project" value="TreeGrafter"/>
</dbReference>
<name>A0A941D878_9MICO</name>
<evidence type="ECO:0000259" key="1">
    <source>
        <dbReference type="Pfam" id="PF00462"/>
    </source>
</evidence>
<evidence type="ECO:0000313" key="2">
    <source>
        <dbReference type="EMBL" id="MBR7743623.1"/>
    </source>
</evidence>
<comment type="caution">
    <text evidence="2">The sequence shown here is derived from an EMBL/GenBank/DDBJ whole genome shotgun (WGS) entry which is preliminary data.</text>
</comment>
<gene>
    <name evidence="2" type="ORF">KC207_10010</name>
</gene>
<feature type="domain" description="Glutaredoxin" evidence="1">
    <location>
        <begin position="13"/>
        <end position="71"/>
    </location>
</feature>
<sequence>MTHAQALGSGRSVVVYWRPGCPFCERLRLGLGTRGRQAAWVDIWRDPDAAAFVRSVNDGNETVPTVVVDGVPHTNPDAATIRPALTA</sequence>
<dbReference type="PROSITE" id="PS51354">
    <property type="entry name" value="GLUTAREDOXIN_2"/>
    <property type="match status" value="1"/>
</dbReference>
<dbReference type="PANTHER" id="PTHR34386">
    <property type="entry name" value="GLUTAREDOXIN"/>
    <property type="match status" value="1"/>
</dbReference>
<dbReference type="EMBL" id="JAGSNF010000013">
    <property type="protein sequence ID" value="MBR7743623.1"/>
    <property type="molecule type" value="Genomic_DNA"/>
</dbReference>
<dbReference type="PANTHER" id="PTHR34386:SF1">
    <property type="entry name" value="GLUTAREDOXIN-LIKE PROTEIN NRDH"/>
    <property type="match status" value="1"/>
</dbReference>
<dbReference type="AlphaFoldDB" id="A0A941D878"/>
<evidence type="ECO:0000313" key="3">
    <source>
        <dbReference type="Proteomes" id="UP000677016"/>
    </source>
</evidence>
<accession>A0A941D878</accession>
<dbReference type="Gene3D" id="3.40.30.10">
    <property type="entry name" value="Glutaredoxin"/>
    <property type="match status" value="1"/>
</dbReference>
<dbReference type="CDD" id="cd02976">
    <property type="entry name" value="NrdH"/>
    <property type="match status" value="1"/>
</dbReference>
<dbReference type="Pfam" id="PF00462">
    <property type="entry name" value="Glutaredoxin"/>
    <property type="match status" value="1"/>
</dbReference>
<organism evidence="2 3">
    <name type="scientific">Phycicoccus avicenniae</name>
    <dbReference type="NCBI Taxonomy" id="2828860"/>
    <lineage>
        <taxon>Bacteria</taxon>
        <taxon>Bacillati</taxon>
        <taxon>Actinomycetota</taxon>
        <taxon>Actinomycetes</taxon>
        <taxon>Micrococcales</taxon>
        <taxon>Intrasporangiaceae</taxon>
        <taxon>Phycicoccus</taxon>
    </lineage>
</organism>
<reference evidence="2" key="1">
    <citation type="submission" date="2021-04" db="EMBL/GenBank/DDBJ databases">
        <title>Phycicoccus avicenniae sp. nov., a novel endophytic actinomycetes isolated from branch of Avicennia mariana.</title>
        <authorList>
            <person name="Tuo L."/>
        </authorList>
    </citation>
    <scope>NUCLEOTIDE SEQUENCE</scope>
    <source>
        <strain evidence="2">BSK3Z-2</strain>
    </source>
</reference>